<accession>A0A7W3QMX0</accession>
<dbReference type="InterPro" id="IPR012964">
    <property type="entry name" value="DUF1702"/>
</dbReference>
<gene>
    <name evidence="1" type="ORF">HNR61_004672</name>
</gene>
<evidence type="ECO:0000313" key="2">
    <source>
        <dbReference type="Proteomes" id="UP000572680"/>
    </source>
</evidence>
<keyword evidence="2" id="KW-1185">Reference proteome</keyword>
<dbReference type="EMBL" id="JACJIA010000006">
    <property type="protein sequence ID" value="MBA8953022.1"/>
    <property type="molecule type" value="Genomic_DNA"/>
</dbReference>
<protein>
    <recommendedName>
        <fullName evidence="3">Enediyne biosynthesis protein</fullName>
    </recommendedName>
</protein>
<evidence type="ECO:0008006" key="3">
    <source>
        <dbReference type="Google" id="ProtNLM"/>
    </source>
</evidence>
<proteinExistence type="predicted"/>
<dbReference type="Pfam" id="PF08012">
    <property type="entry name" value="DUF1702"/>
    <property type="match status" value="1"/>
</dbReference>
<organism evidence="1 2">
    <name type="scientific">Actinomadura namibiensis</name>
    <dbReference type="NCBI Taxonomy" id="182080"/>
    <lineage>
        <taxon>Bacteria</taxon>
        <taxon>Bacillati</taxon>
        <taxon>Actinomycetota</taxon>
        <taxon>Actinomycetes</taxon>
        <taxon>Streptosporangiales</taxon>
        <taxon>Thermomonosporaceae</taxon>
        <taxon>Actinomadura</taxon>
    </lineage>
</organism>
<reference evidence="1 2" key="1">
    <citation type="submission" date="2020-08" db="EMBL/GenBank/DDBJ databases">
        <title>Genomic Encyclopedia of Type Strains, Phase IV (KMG-IV): sequencing the most valuable type-strain genomes for metagenomic binning, comparative biology and taxonomic classification.</title>
        <authorList>
            <person name="Goeker M."/>
        </authorList>
    </citation>
    <scope>NUCLEOTIDE SEQUENCE [LARGE SCALE GENOMIC DNA]</scope>
    <source>
        <strain evidence="1 2">DSM 44197</strain>
    </source>
</reference>
<dbReference type="AlphaFoldDB" id="A0A7W3QMX0"/>
<evidence type="ECO:0000313" key="1">
    <source>
        <dbReference type="EMBL" id="MBA8953022.1"/>
    </source>
</evidence>
<name>A0A7W3QMX0_ACTNM</name>
<dbReference type="Proteomes" id="UP000572680">
    <property type="component" value="Unassembled WGS sequence"/>
</dbReference>
<comment type="caution">
    <text evidence="1">The sequence shown here is derived from an EMBL/GenBank/DDBJ whole genome shotgun (WGS) entry which is preliminary data.</text>
</comment>
<sequence length="244" mass="27344">MVDALTFARSRRVRGYLVGSGEPHIYMAYIGVGWAMARLPRFRWPRLPLDPLLQWFLPEGYGFHQAYFRTEQYVRRHHREPAAPWPFDDPHGYAARAIDQGVGRALWFVGGTDPDVVTALIEGFAPDRRADLYSGAGLAATYAGGVDEDELRSFWKRAGEHRRWVAQGSAFAAEARQRAGLATPHTALATGVFCEMSPDDAAQVCLDLRPDHAAVARWDDRASGPVFERWRQDIADKFASLGRS</sequence>